<accession>A0AAD8HIK3</accession>
<reference evidence="1" key="1">
    <citation type="submission" date="2023-02" db="EMBL/GenBank/DDBJ databases">
        <title>Genome of toxic invasive species Heracleum sosnowskyi carries increased number of genes despite the absence of recent whole-genome duplications.</title>
        <authorList>
            <person name="Schelkunov M."/>
            <person name="Shtratnikova V."/>
            <person name="Makarenko M."/>
            <person name="Klepikova A."/>
            <person name="Omelchenko D."/>
            <person name="Novikova G."/>
            <person name="Obukhova E."/>
            <person name="Bogdanov V."/>
            <person name="Penin A."/>
            <person name="Logacheva M."/>
        </authorList>
    </citation>
    <scope>NUCLEOTIDE SEQUENCE</scope>
    <source>
        <strain evidence="1">Hsosn_3</strain>
        <tissue evidence="1">Leaf</tissue>
    </source>
</reference>
<dbReference type="EMBL" id="JAUIZM010000008">
    <property type="protein sequence ID" value="KAK1367985.1"/>
    <property type="molecule type" value="Genomic_DNA"/>
</dbReference>
<name>A0AAD8HIK3_9APIA</name>
<reference evidence="1" key="2">
    <citation type="submission" date="2023-05" db="EMBL/GenBank/DDBJ databases">
        <authorList>
            <person name="Schelkunov M.I."/>
        </authorList>
    </citation>
    <scope>NUCLEOTIDE SEQUENCE</scope>
    <source>
        <strain evidence="1">Hsosn_3</strain>
        <tissue evidence="1">Leaf</tissue>
    </source>
</reference>
<gene>
    <name evidence="1" type="ORF">POM88_034077</name>
</gene>
<sequence length="269" mass="28278">MKTKTLASNINRHTIGDKVVGFAHYASPKKRKLLALLIMRVQRNAAGMPVLRMSKAKSIQDASPDAEGIGGEADGFARLASLKKRSGNASAGTDSFVQIVNEKKHIRSANVGKHDGFAPNTQVTGPTIEISDQRMSKVRSLQAASPNAEGISDKAAGLNQIASSKKRSRDANAGTDGFAQIVNQKKQNRSANVSKHGVFAPNSLVTKLSIGKADQNISKARSLQDASPDALCIGDEAADLAQLASLKKHSGNASAGSDGFAQVNNEPLL</sequence>
<dbReference type="AlphaFoldDB" id="A0AAD8HIK3"/>
<evidence type="ECO:0000313" key="1">
    <source>
        <dbReference type="EMBL" id="KAK1367985.1"/>
    </source>
</evidence>
<proteinExistence type="predicted"/>
<comment type="caution">
    <text evidence="1">The sequence shown here is derived from an EMBL/GenBank/DDBJ whole genome shotgun (WGS) entry which is preliminary data.</text>
</comment>
<dbReference type="Proteomes" id="UP001237642">
    <property type="component" value="Unassembled WGS sequence"/>
</dbReference>
<organism evidence="1 2">
    <name type="scientific">Heracleum sosnowskyi</name>
    <dbReference type="NCBI Taxonomy" id="360622"/>
    <lineage>
        <taxon>Eukaryota</taxon>
        <taxon>Viridiplantae</taxon>
        <taxon>Streptophyta</taxon>
        <taxon>Embryophyta</taxon>
        <taxon>Tracheophyta</taxon>
        <taxon>Spermatophyta</taxon>
        <taxon>Magnoliopsida</taxon>
        <taxon>eudicotyledons</taxon>
        <taxon>Gunneridae</taxon>
        <taxon>Pentapetalae</taxon>
        <taxon>asterids</taxon>
        <taxon>campanulids</taxon>
        <taxon>Apiales</taxon>
        <taxon>Apiaceae</taxon>
        <taxon>Apioideae</taxon>
        <taxon>apioid superclade</taxon>
        <taxon>Tordylieae</taxon>
        <taxon>Tordyliinae</taxon>
        <taxon>Heracleum</taxon>
    </lineage>
</organism>
<evidence type="ECO:0000313" key="2">
    <source>
        <dbReference type="Proteomes" id="UP001237642"/>
    </source>
</evidence>
<protein>
    <submittedName>
        <fullName evidence="1">Uncharacterized protein</fullName>
    </submittedName>
</protein>
<keyword evidence="2" id="KW-1185">Reference proteome</keyword>